<comment type="cofactor">
    <cofactor evidence="1">
        <name>pantetheine 4'-phosphate</name>
        <dbReference type="ChEBI" id="CHEBI:47942"/>
    </cofactor>
</comment>
<dbReference type="Gene3D" id="3.30.300.30">
    <property type="match status" value="8"/>
</dbReference>
<evidence type="ECO:0000313" key="8">
    <source>
        <dbReference type="Proteomes" id="UP001631993"/>
    </source>
</evidence>
<dbReference type="Gene3D" id="3.40.50.150">
    <property type="entry name" value="Vaccinia Virus protein VP39"/>
    <property type="match status" value="1"/>
</dbReference>
<dbReference type="CDD" id="cd17652">
    <property type="entry name" value="A_NRPS_CmdD_like"/>
    <property type="match status" value="1"/>
</dbReference>
<dbReference type="CDD" id="cd02440">
    <property type="entry name" value="AdoMet_MTases"/>
    <property type="match status" value="1"/>
</dbReference>
<dbReference type="InterPro" id="IPR000873">
    <property type="entry name" value="AMP-dep_synth/lig_dom"/>
</dbReference>
<gene>
    <name evidence="7" type="ORF">ACKI1S_24150</name>
</gene>
<proteinExistence type="predicted"/>
<evidence type="ECO:0000256" key="4">
    <source>
        <dbReference type="ARBA" id="ARBA00022737"/>
    </source>
</evidence>
<keyword evidence="8" id="KW-1185">Reference proteome</keyword>
<dbReference type="PROSITE" id="PS50075">
    <property type="entry name" value="CARRIER"/>
    <property type="match status" value="7"/>
</dbReference>
<dbReference type="NCBIfam" id="NF004282">
    <property type="entry name" value="PRK05691.1"/>
    <property type="match status" value="7"/>
</dbReference>
<dbReference type="InterPro" id="IPR020845">
    <property type="entry name" value="AMP-binding_CS"/>
</dbReference>
<evidence type="ECO:0000256" key="1">
    <source>
        <dbReference type="ARBA" id="ARBA00001957"/>
    </source>
</evidence>
<reference evidence="7 8" key="1">
    <citation type="submission" date="2024-12" db="EMBL/GenBank/DDBJ databases">
        <title>Forecasting of Potato common scab and diversities of Pathogenic streptomyces spp. in china.</title>
        <authorList>
            <person name="Handique U."/>
            <person name="Wu J."/>
        </authorList>
    </citation>
    <scope>NUCLEOTIDE SEQUENCE [LARGE SCALE GENOMIC DNA]</scope>
    <source>
        <strain evidence="7 8">ZRIMU1585</strain>
    </source>
</reference>
<dbReference type="CDD" id="cd19540">
    <property type="entry name" value="LCL_NRPS-like"/>
    <property type="match status" value="6"/>
</dbReference>
<feature type="domain" description="Carrier" evidence="6">
    <location>
        <begin position="6589"/>
        <end position="6664"/>
    </location>
</feature>
<dbReference type="InterPro" id="IPR020802">
    <property type="entry name" value="TesA-like"/>
</dbReference>
<dbReference type="Gene3D" id="2.30.38.10">
    <property type="entry name" value="Luciferase, Domain 3"/>
    <property type="match status" value="5"/>
</dbReference>
<dbReference type="Gene3D" id="3.40.50.980">
    <property type="match status" value="10"/>
</dbReference>
<feature type="domain" description="Carrier" evidence="6">
    <location>
        <begin position="7640"/>
        <end position="7715"/>
    </location>
</feature>
<dbReference type="SUPFAM" id="SSF53335">
    <property type="entry name" value="S-adenosyl-L-methionine-dependent methyltransferases"/>
    <property type="match status" value="1"/>
</dbReference>
<evidence type="ECO:0000256" key="5">
    <source>
        <dbReference type="SAM" id="MobiDB-lite"/>
    </source>
</evidence>
<dbReference type="SMART" id="SM00824">
    <property type="entry name" value="PKS_TE"/>
    <property type="match status" value="1"/>
</dbReference>
<keyword evidence="3" id="KW-0597">Phosphoprotein</keyword>
<dbReference type="Proteomes" id="UP001631993">
    <property type="component" value="Unassembled WGS sequence"/>
</dbReference>
<dbReference type="InterPro" id="IPR020806">
    <property type="entry name" value="PKS_PP-bd"/>
</dbReference>
<dbReference type="EMBL" id="JBJVNE010000012">
    <property type="protein sequence ID" value="MFM9649227.1"/>
    <property type="molecule type" value="Genomic_DNA"/>
</dbReference>
<dbReference type="PROSITE" id="PS00012">
    <property type="entry name" value="PHOSPHOPANTETHEINE"/>
    <property type="match status" value="7"/>
</dbReference>
<evidence type="ECO:0000313" key="7">
    <source>
        <dbReference type="EMBL" id="MFM9649227.1"/>
    </source>
</evidence>
<dbReference type="PROSITE" id="PS00455">
    <property type="entry name" value="AMP_BINDING"/>
    <property type="match status" value="7"/>
</dbReference>
<dbReference type="Gene3D" id="3.40.50.12780">
    <property type="entry name" value="N-terminal domain of ligase-like"/>
    <property type="match status" value="2"/>
</dbReference>
<dbReference type="InterPro" id="IPR025110">
    <property type="entry name" value="AMP-bd_C"/>
</dbReference>
<dbReference type="InterPro" id="IPR006162">
    <property type="entry name" value="Ppantetheine_attach_site"/>
</dbReference>
<dbReference type="InterPro" id="IPR029063">
    <property type="entry name" value="SAM-dependent_MTases_sf"/>
</dbReference>
<dbReference type="CDD" id="cd12117">
    <property type="entry name" value="A_NRPS_Srf_like"/>
    <property type="match status" value="1"/>
</dbReference>
<dbReference type="SMART" id="SM00823">
    <property type="entry name" value="PKS_PP"/>
    <property type="match status" value="7"/>
</dbReference>
<feature type="domain" description="Carrier" evidence="6">
    <location>
        <begin position="4132"/>
        <end position="4207"/>
    </location>
</feature>
<dbReference type="InterPro" id="IPR029058">
    <property type="entry name" value="AB_hydrolase_fold"/>
</dbReference>
<dbReference type="SUPFAM" id="SSF53474">
    <property type="entry name" value="alpha/beta-Hydrolases"/>
    <property type="match status" value="1"/>
</dbReference>
<sequence>MPRRDGDALPLTAAQREIWLAEQRSRTPIPGYRVGECLEIHGPVDRELFETALRRVVDEVDALHVTFVDDGEGPRQILRESWDWAPAHLDLSGEPDPRAAALEWMERDLQRPLDLAHDPLFGHALIKASPTEYLWYLNYHHVVLDAISSSMLRQRVGEVYSALAEGGAVPPCPFGSLRDLVDSDAAYRASPDFTADRAYWTGRFADLPAPTRLTDTPATDPHRALRPAEERELRRPDALRAAAGRAGVRWSRLLIAATALYAHRLTGNQDVVLALPVTARRGADRDLTAVPGTTSNVVPLRLTVRPDMPWRELVAQAAREVETAVAHERYRSEDLLRDLGAPGSIGTAFPLIVNIMAFHSRPSFAGHPASVHHFVSGSTTDLAVWVFDYRDGNPPLLRLHGAPEAYGPGDLTDHQQRLLALLDTLADCDQDEPVGRIDLLTAEEHRELAVLGAGPVAPAPATNLPELFREHVRATPDLVALVCADVSLTYAELDARANRLAHALIARGAGPERLVAVALPRSAELVVAILAVLKTGAAYVPVDPEYPAARIAYLLDDTRPALLVTDSRSEGQLPGTGPVDRLVLDDPETAALVTACPVADPMVAIDPRLPAYVIHTSGSTGRPKGVLPTHGGLLDLLTDLRQVHFAPVLRTRERLRVALTTSVSFDASWNQLLALFAGHELHVLEHTVWTDPDAVVGYAARRGLDYLEATPSYLQELVSHGLLSHPQWRPALVAAGGEAVPERLWAQLRAAEGVTCLNLYGPSECTVNSVVARLESSPRPVIGRPVTNARLYVLDGALRPLPTGAAGELYIAGAGLARGYLNRPGLTAGRFVADPFGPSGSRMYRTGDRVRWDEAGNLQFLGRTDDQVKIRGFRVELGEIEAVLAEHPQVSRAALIVRTEAEAEAELVAYAVPEPGSTVTGAALRDHLRDRLPRQMMPAAYVLLDALPLTPNGKLDPRALPAPERQPTAPGRAPRTATEHLLVGLFAEVLGVAGPGPDDSFFDLGGHSLLATRLVARIRSVLGVELRLGDLFDAPTVAELAAVVDVAGRARPALGRRERPETVPLSFAQRRLWFLHRMEGPSATYNIPLTLRLSGDLDQRALEAALADVVERHESLRTVFPAVDGVPCQRVLDPEEARPRLRMTELGERELPERLAQAARYGFDLAEEPPLHCELFRLAAEEHVLLLVLHHIAGDGWSTGPLSRDLTAAYAARAEGAKPEWSPLPVQYADYALWQRELLGDGSDQDSLLHTQLDYWRQQLAGLPEQVELPFDRPRPTAMSYRGAHLPVRIDADLHEGLRTLARDGGASLFMVLQAGLAALLGKLGAGTDVCVGTPIAGRTDEAADDLVGCFVNTLVLRTDLSGDPSFTELLARVRADALAAYAHQDVPFEHLVEALNPTRSLSHHPLFQTMLALQNAPLGTFDLPRLRVAADLVHTGTAKCDLTFVLAEQPDGLSGVLEYSTDLFDAAAVEGIVDRWLRLLRAVVADPGRRIGQVDVLSADELRALLPTRTDRSAAPPESSLTALFERQVRANPAAVALTDGEVALTYRELNARANRLAHALIDRGVGPEQRVALALPRSTEQVVAVLAVLKAGAAYVPVDPEYPPARITYLLQDSRPSLLVTTSRIGELPGADPVDRLLLDTADLDTLPDTDPGVPLDPAHSAYVIYTSGSTGDPKGVVVPHQNVVRLFSTTEKLFGFSADDVWTLFHSYAFDFSVWELWGPLLHGGRLVVVDHETSRSPGRFLELLARERVTVLNQTPSAFYQLMQADEESPRTGGSLALRTVVFGGEALEHARLASWYERHPDDAPRLVNMYGITETTVHVTHAALDRAETTAGQIGSALPDLRTYVLDAHLRPVAPGVPGELYVAGAGLARGYLHRPGLTAGRFVADPFGTPGSRMYRSGDVVRRAADGSLRYVGRADQQVKVRGFRIELGEVEAALAAHPDVAQVAVLARQDRTDDTRLVAYLVPGAGDAPSPADLRVHLRERLPEHMVPSAFVVLDALPLTANGKLDHRALPAPDLAPASTSRAPRSPQEQILCELFSEVLGLTSVGVEDGFFDLGGHSLLATRLAARIRATLGVEMPLRALFEAPTPAGLAAALVAAGPAQPALARRERPEAIPLSSAQRRLWFLHQMDGAGANYHITLAWRLSGNLDRQALEAAVADVVARHESLRTVFPVVDGVPYQQVLDVVAARPRLLVSRTTEAELTAVMAEANAHRFDLAVDAPLRAGLFELAADEHVFQVVLHHIAGDGWSLGPLAHGLTTAYAARCRGDEPRWAELPVQYADYTLWQHELLGDATDGDSLFARQAAYWTRQLADLPEQLQLPADRPRPAVASHRGGSVRAELDAELHRGLRELARAHGTSLFMVLQAGLAVLLSKLGAGDDIPVGSPVAGRTDQAQDELVGYFVNTLVFRTDTSGDPTFAELLGRVRETALAGYAHQDLPFEYLVEVLNPVRSLAHHPLFQVMLVLQNAPRADFAPPGLRVGEMPSASTTAKLDLIFTVSERYAQDGSPEGIDGSVEYTSDLYDPATVETMFGRWVRLLRAVVADPRSRLSRCDLLTDEERGELTALGTGPASHAFTESLPELFRAQVRATPEAVAVVGPQTSLTYAELDARANRLAHALIARGAGPERLVAVALPRSAELVVAILAVLKTGAAYLPVDPEYPAARIAYMLGDARPVLVVTDSRTRDRLPETASAGWLVADDPETAALVAGCPSTDPAVAIDPRHPVYVIYTSGSTGRPKGVMATHGGLFNLFANQRPLVFRTGKRMRMGLTTSVSFDASCDQLFALYAGHELHVLDEATWSDPDAYIEYAARCELDTVGGTPSYLQVLVEHGLLDHPRWRPSLVALGGEPVPEQLWERLRAADGVLSLNYYGPAECTVDSVYAPLGSSPRQVIGRPLDGVRLHVLDAALRPVPVGVAAELYIAGAGLARGYLNRPGLTAGRFVADPFGPAGTRMYRTGDLVRWGADGNLEFLGRTDDQVKVRGFRIELGEIEAALAEHPQVARAAVIVRQDRAGDTRLVAYPVPATGEEPRPEDLRAHLRERLPDYMVPAVFVLLDALPLNASGKLDRRALPEPEVTTTWSGRAPRTPQEQVLAGLFAEVLGVPQVGVDDDFFDLGGHSLLATRLAARVRAALGVELALRTLFQTPTVAGLAAALGDADRARLAVGRVERPELVPLSSAQRRLWFLRQLESADSVYNMPLAWRLSGPLDLAALEAALGDVVGRHETLRTTFRATDGVPHQQVLAAAEARPRLSVTPADETDLPGLLAGAAARGFDLAAETPLRAEVFEISADEHVLLLVMHHIAGDGWSLGPLAADLATAYAARRQGEEPRWAPLPVQYADYTLWQHELLGDPADPDSLFARQQAFWIERLADLPEQIRLPADRPRPASPSYAGGHLAIELDAELHAGLVRLGREHGASVYMVLQAALASLLDKLGAGEDIPVGSLMAGRTDQALDDLVGFFVNTLVLRTDTSGDPTFAELLGRVRESALAAYAHQDLPFEHVVEALNPSRSLARQPLFQVLLALQNVPRTEFTLSGLDAEIVLVRTPTAMFDLGFHLLERGGTGGPAEGIIGRVEYSTDLFDPATVEALVARWLRLLASVVTEPGRPLSRVDVLTAEERHELLVARNDTACPAPDAGLPAQFEAQVRATPRAPAVVFEDTVLTYRELNRRANRLAHALIARGVGPEQVVALRLPRSAELVVAVLAVLKTGAAYLPVDPEYPAARIAYMLEDARPAVVLDDLASVTPDGDLPEHDPVVAADTRHPAYVIYTSGSTGRPKAVVMPAAGLLNLLAWHHRSVGGEPGTRTAQFTAISFDVSVQETLSALLYGKTLVVPTEEQRRSAELFARWLDRHGVEELFAPNLVVEALAEAAEEAGLELPKLRLIAQAGEAMRLGGAVRRFHARRPGRELHNHYGPAETHVITAYPLPADPADCPLPVPIGRPIANCQVYVLDAALRPVAPGVLGELYLAGEGLARGYLNRPGLTAGRFVANPYGPVGTRMYRTGDLVRWRADGELEFAGRVDHQVKIRGFRVEPGEIEAELAAHPGVAQVAVLAREDRIVAYVVPLAGTGATAAALAAYLRDRVPDHLVPSAFVLLDALPLTPNGKLDRAALPAPEPGTTAAGRAPRTPQEQILCGLFAEVLGLARVGVDENFFDLGGHSLLATRLLSRVRATLGVEVGLRSLFRTPTPAGLAAGLHDAGTARQALVPRPRREPMPLSFAQRRLWFLQQFGAPSATYHMPLALRLSGDLDRGVLDAALADVVARHETLRTVFPHTGGVPYQRVLDSTEAAVPLTVRAAREEELSALLRETAVRAFDLTSEVPLRAELFALAPDEHVLLLVMHHIVGDGWSMGPLARDLAAAYTARRGGGVPVWPPLPVTYGDYTLWQHDILGDEDDADSVFARQVAYWTEALASLPEQLPLPADRPRPATMSYGGDLLELRIDAELHAALVELARRSGATLFMVLQAALAALYTRLGAGTDIAIGSPIAGRTDEALDDLVGFFINTLVLRTDTSGDPSFAELLGRVRETALSAYAHQDVPFEHLVEALNPSRSLSHHPLFQTGLVVQNAPGGDFELPGLQVAGVTVLTGTARLDLTFGFAEEHAPDGAPAGLSGAVEYSTDLFDRSTIEALVARWTRLLAAVAATPDQPIGGIDLLSAEERGELLPAVEVVAAGSSLPELFAAQVAATPDAVALVHGDVEMTYRQLEAGANRFAYSLIARGVGPEQIVAVALPRSVESVVAVLGVLKAGAAYLPVDPAYPAERIAFMLDDARPAVVIDDPALVTETSGGPEADPGVVVDARHPAYVIYTSGSTGRPKGVVVSHTGVSGLVAAQVDRLGVAPGSRVLQCASPSFDASFWDLCSAVLTGAALVLAPSEAPLEALTDRRLGVTHVTLPPSALAAVDSADLTATTLVVAGEACAPELVARWAPGRRMINAYGPTETTVCATMSEPLSPGTRVPPIGRPVAGFRVYVLDERLRIVPPGVAGELYVAGPGLARGYLNRAGLTAGRFVACPFGPAGARMYRTGDVVRRRTDGELEYVGRADDQVKVRGFRVELGEVEAALAEHPAVAQAAVLAGEDRLIGYAAARPGVVVSPAELAAYLRDRLPDYLVPAAFVILDVLPLTPSGKLDRAALPAPDTGPAEAGRAPRTPQEQILCELFAEVLGLARVGLDDDFFDLGGHSLLATRLAARVRSVLGAELGLRTLFLAPTVAGLAEALAEAGHVRPALTTRERPEAVPLSFAQRRLWFLHRMDGAAATYHIPLALQLTGTLDRAALDEALADVVARHESLRTVFPEVDGVPCQLVLDPAEARPRARLNEVAEAELFERLAESARQPFDLETEAPLRAELFALAPDEHVLLLVMHHIAGDGWSTGPLARDLAEAYAARCEGRAPHWPALPVQYADYTLWQRDLLGDAADPESRFAEQLDYWKRQLSDLPELLQLPIDRPRPAVAGWRGDFVGLELSPELHVALGELARRSGASLFMVLQAALAALYSRLGAGTDIPIGSPIAGRTDEALDDLVGFFVNTLVLRTDTSGDPSFAELLGRVRETALSAYAHQDVPFEHLVEVLNPSRSLSHHPLFQTVLAVQNAPMGRFSLPGLDVATYAVDTRTAKFDLGVSLVEQFGPDGSPAGIVGAVEYATDLFDRSTVAGLARRWTRLLEAVTADPDRSIGQIELLDADERHRLLEQGNGTARDVAAVPVPQAFEAQVAATPDAVALVRGEVGLTYRQLNARANRFAHSLIARGVGPEQTVAVALPRSVESVVAVLGVLKAGAAYLPVDPAYPRARIAYMLADARPVLMVDDPALVTEVSAWPETDPVVALDVRHPAYVIYTSGSTGRPKGVVVAHGGVASLVAGQIERFAIDPDSRVLQFASPSFDASVSEIYTALLRGAALVLPPTPDPVAALTDQDLAVTHVTVPPSVLAAVPEGSVRVTTLVVAGEACPPELVDRWASGRRMVNAYGPTETTVCATMSDPLSPGAGVPPIGRPIADARVYVLDERLRPVPPGVAGELYVAGAGLARGYLNRPGLTAGRFVACPFGTGERMYRTGDLVRWLGDGQLEYVGRADDQVKVRGFRIEPGEVEAALTEHPAVARAVVLAQDDRLVGYVVPHQDEDRDSGLEADHVGEWQDIYDALPITPEEAGFGQNFVGWNSSYDTSPIPVEQMREWRDATVARILALRPRRVLEVGVGTGLLLSQIAPHCETYWATDFSATAVEALSAQVARQDDLVGRVVLQTRPAHDTDGLPAGRFDTIVINSVVQYFPSADYLADVIGKLMRLLVPGGTLFVGDVRNLRLLRPLATAVQLHRTGADGDLAAVLHAVEQAVRVEKELLVDPDFFTVLRERGTDIGAVAMKVKSGRHHNELTRYRYDVTLHKPPVAPVDTSQSVELEWGRQIAGPDELRELLARPHAEVLRITGVPNRRVVRESALARAVRDGDGSLPELLERLHGPEDSELPDPEDFRAIGLEFDQEVSVTWSATAHDRLDVVLADPRALHGSPVEPYRSALTTSTPLASLTNRPTGGRGTGALIGELRAWLRGRLPDYLIPSAFVALETLPLTASGKLDRRALPAPGLAPAGAGRAPRTPQEQLLAELFAEVLGLAQVGVEDSFFDLGGHSLLATRLASRVRTTLGAELEVRTLFETPTVAGLAARLDSSGTARPALTARPRPVGAPPGRGGRESVELSFAQRRLWFLHRMDGPSATYNMPLALSLTGELDRPALHAALADVMARHESLRTVFRETDGVPYQVVLSASQTHPELPVVEVDEGRLAERLARTARTGFDLAAEPPIRAELYALAPDRHVLLIVVHHIAADGWSMGPLSGDLAAAYTARCRGEEPQWSPLPVQYADYTLWQRDLLGDIADPDSLFARQLAYWKGELAGIPQQVQLPADRPRPPVASQLGSQVGVQLDPDLHQALRDLAAARGASMFMVLQAGLAALFTRLGAGTDIPIGSPIAGRTDQALDELVGFFVNTLVLRTDTSGDPGFAELLDRVRQKALAAYDHQDVPFEYLVEVVNPARSLSHHPLFQIMLALQNAPVGEFALPGLSTGHLEASTGTSRVDLTFSLAERFRPDGGPDGLVGAVEYATDLFDPATVELLFARWARLLRAAVADPGRPLSRIDIMSGEERRRLLSESTGAAVELPEAALPELFARQVRTTPDAVAVVAGATELTYRELDHRSNRLTRALIRQGVAPETPVAVLLERSADLVVAILAIIKAGGAYVPLDSRFPQSRIDLILREAGAALVLTEDVLTALIEREPDSSDVEVGCDQRQLAYIMYTSGSTGRPKGVAVTHRDVVGLALTPEWHGGGHERVLMHSPTAFDLSTYELWVPLLSGGTVVVAPPERLDLDLLQHTISTHGVTGLWLTAGLFRLVAEERPGLLAGVREVWTGGDVVSPAAVARVLEVCPGIEVVNGYGPTEATTLATCHPVRALPEHAATVPIGAPMANMRAYVLDDHLRQAPAGLVGELYLAGTGVARGYLGRPGLTAERFTADPYGPPGSRMYRTGDLAWWSTDGTLEFGGRTDHQVKLRGLRIEPGEIEAILASCPDIAQAAVVAREDRPGDKRLVAYLVPAPEGTPEAGELSGRLRRELPDYMVPSAFVTLDTLPLTANGKLDRAALPAPDYGATGTGRGPRTPREQLLCDLFAEVLGREQVHIDDNFFDLGGHSLLAARLASRVRETLGLELGLRMLFEAPSVAGLTQRLVMDDPDDALDVVLPLRSTGAGTPLFCIHPGGGISWSYSGLLNHIGPQHPVYAIQARGLGRPEPLATSFEEMAADYADQIRKIQPQGPYMLLGWSAGGLIAQALACELQARGQRTGLLAILDAYPVKDVQFAEMPVPTERDVLVGVLDVDPDELGDRELTYAEVAEVLNRRGSALAGLTERQIEVIVHIMINNARLAVDFVPAEFDGDLLLFNSTIDRGGDDAGPATWRPYITGRIESHEITTRHNKMTEAGSLAQIGPILAARLAEATGDTTLTPQED</sequence>
<feature type="domain" description="Carrier" evidence="6">
    <location>
        <begin position="5154"/>
        <end position="5229"/>
    </location>
</feature>
<dbReference type="SUPFAM" id="SSF52777">
    <property type="entry name" value="CoA-dependent acyltransferases"/>
    <property type="match status" value="14"/>
</dbReference>
<accession>A0ABW9IMR1</accession>
<name>A0ABW9IMR1_STRGJ</name>
<evidence type="ECO:0000256" key="3">
    <source>
        <dbReference type="ARBA" id="ARBA00022553"/>
    </source>
</evidence>
<dbReference type="InterPro" id="IPR045851">
    <property type="entry name" value="AMP-bd_C_sf"/>
</dbReference>
<dbReference type="InterPro" id="IPR023213">
    <property type="entry name" value="CAT-like_dom_sf"/>
</dbReference>
<feature type="domain" description="Carrier" evidence="6">
    <location>
        <begin position="3090"/>
        <end position="3165"/>
    </location>
</feature>
<feature type="region of interest" description="Disordered" evidence="5">
    <location>
        <begin position="954"/>
        <end position="974"/>
    </location>
</feature>
<dbReference type="InterPro" id="IPR001031">
    <property type="entry name" value="Thioesterase"/>
</dbReference>
<dbReference type="Pfam" id="PF13193">
    <property type="entry name" value="AMP-binding_C"/>
    <property type="match status" value="6"/>
</dbReference>
<protein>
    <submittedName>
        <fullName evidence="7">Non-ribosomal peptide synthase/polyketide synthase</fullName>
    </submittedName>
</protein>
<dbReference type="InterPro" id="IPR009081">
    <property type="entry name" value="PP-bd_ACP"/>
</dbReference>
<dbReference type="CDD" id="cd05930">
    <property type="entry name" value="A_NRPS"/>
    <property type="match status" value="2"/>
</dbReference>
<dbReference type="NCBIfam" id="TIGR01733">
    <property type="entry name" value="AA-adenyl-dom"/>
    <property type="match status" value="7"/>
</dbReference>
<dbReference type="SUPFAM" id="SSF56801">
    <property type="entry name" value="Acetyl-CoA synthetase-like"/>
    <property type="match status" value="7"/>
</dbReference>
<dbReference type="SUPFAM" id="SSF47336">
    <property type="entry name" value="ACP-like"/>
    <property type="match status" value="7"/>
</dbReference>
<dbReference type="PANTHER" id="PTHR45527">
    <property type="entry name" value="NONRIBOSOMAL PEPTIDE SYNTHETASE"/>
    <property type="match status" value="1"/>
</dbReference>
<feature type="domain" description="Carrier" evidence="6">
    <location>
        <begin position="973"/>
        <end position="1048"/>
    </location>
</feature>
<dbReference type="Gene3D" id="3.40.50.1820">
    <property type="entry name" value="alpha/beta hydrolase"/>
    <property type="match status" value="1"/>
</dbReference>
<dbReference type="InterPro" id="IPR001242">
    <property type="entry name" value="Condensation_dom"/>
</dbReference>
<dbReference type="Pfam" id="PF00975">
    <property type="entry name" value="Thioesterase"/>
    <property type="match status" value="1"/>
</dbReference>
<dbReference type="Pfam" id="PF00550">
    <property type="entry name" value="PP-binding"/>
    <property type="match status" value="7"/>
</dbReference>
<dbReference type="InterPro" id="IPR042099">
    <property type="entry name" value="ANL_N_sf"/>
</dbReference>
<dbReference type="NCBIfam" id="NF003417">
    <property type="entry name" value="PRK04813.1"/>
    <property type="match status" value="8"/>
</dbReference>
<dbReference type="PANTHER" id="PTHR45527:SF14">
    <property type="entry name" value="PLIPASTATIN SYNTHASE SUBUNIT B"/>
    <property type="match status" value="1"/>
</dbReference>
<dbReference type="CDD" id="cd17651">
    <property type="entry name" value="A_NRPS_VisG_like"/>
    <property type="match status" value="1"/>
</dbReference>
<dbReference type="Gene3D" id="3.30.559.10">
    <property type="entry name" value="Chloramphenicol acetyltransferase-like domain"/>
    <property type="match status" value="7"/>
</dbReference>
<comment type="caution">
    <text evidence="7">The sequence shown here is derived from an EMBL/GenBank/DDBJ whole genome shotgun (WGS) entry which is preliminary data.</text>
</comment>
<dbReference type="InterPro" id="IPR013217">
    <property type="entry name" value="Methyltransf_12"/>
</dbReference>
<dbReference type="InterPro" id="IPR036736">
    <property type="entry name" value="ACP-like_sf"/>
</dbReference>
<keyword evidence="4" id="KW-0677">Repeat</keyword>
<dbReference type="Pfam" id="PF08242">
    <property type="entry name" value="Methyltransf_12"/>
    <property type="match status" value="1"/>
</dbReference>
<feature type="region of interest" description="Disordered" evidence="5">
    <location>
        <begin position="6665"/>
        <end position="6687"/>
    </location>
</feature>
<evidence type="ECO:0000256" key="2">
    <source>
        <dbReference type="ARBA" id="ARBA00022450"/>
    </source>
</evidence>
<organism evidence="7 8">
    <name type="scientific">Streptomyces galilaeus</name>
    <dbReference type="NCBI Taxonomy" id="33899"/>
    <lineage>
        <taxon>Bacteria</taxon>
        <taxon>Bacillati</taxon>
        <taxon>Actinomycetota</taxon>
        <taxon>Actinomycetes</taxon>
        <taxon>Kitasatosporales</taxon>
        <taxon>Streptomycetaceae</taxon>
        <taxon>Streptomyces</taxon>
    </lineage>
</organism>
<keyword evidence="2" id="KW-0596">Phosphopantetheine</keyword>
<evidence type="ECO:0000259" key="6">
    <source>
        <dbReference type="PROSITE" id="PS50075"/>
    </source>
</evidence>
<dbReference type="Pfam" id="PF00501">
    <property type="entry name" value="AMP-binding"/>
    <property type="match status" value="7"/>
</dbReference>
<dbReference type="Gene3D" id="3.30.559.30">
    <property type="entry name" value="Nonribosomal peptide synthetase, condensation domain"/>
    <property type="match status" value="7"/>
</dbReference>
<dbReference type="Pfam" id="PF00668">
    <property type="entry name" value="Condensation"/>
    <property type="match status" value="7"/>
</dbReference>
<dbReference type="InterPro" id="IPR010071">
    <property type="entry name" value="AA_adenyl_dom"/>
</dbReference>
<dbReference type="RefSeq" id="WP_369276981.1">
    <property type="nucleotide sequence ID" value="NZ_JBJVMW010000026.1"/>
</dbReference>
<dbReference type="CDD" id="cd17643">
    <property type="entry name" value="A_NRPS_Cytc1-like"/>
    <property type="match status" value="1"/>
</dbReference>
<feature type="domain" description="Carrier" evidence="6">
    <location>
        <begin position="2030"/>
        <end position="2105"/>
    </location>
</feature>
<dbReference type="Gene3D" id="1.10.1200.10">
    <property type="entry name" value="ACP-like"/>
    <property type="match status" value="6"/>
</dbReference>